<dbReference type="STRING" id="126957.T1JJ50"/>
<dbReference type="GO" id="GO:0016020">
    <property type="term" value="C:membrane"/>
    <property type="evidence" value="ECO:0007669"/>
    <property type="project" value="InterPro"/>
</dbReference>
<evidence type="ECO:0000256" key="2">
    <source>
        <dbReference type="SAM" id="MobiDB-lite"/>
    </source>
</evidence>
<dbReference type="GO" id="GO:0040037">
    <property type="term" value="P:negative regulation of fibroblast growth factor receptor signaling pathway"/>
    <property type="evidence" value="ECO:0007669"/>
    <property type="project" value="TreeGrafter"/>
</dbReference>
<dbReference type="InterPro" id="IPR051192">
    <property type="entry name" value="Sprouty_domain"/>
</dbReference>
<dbReference type="PROSITE" id="PS51227">
    <property type="entry name" value="SPR"/>
    <property type="match status" value="1"/>
</dbReference>
<dbReference type="EMBL" id="JH431520">
    <property type="status" value="NOT_ANNOTATED_CDS"/>
    <property type="molecule type" value="Genomic_DNA"/>
</dbReference>
<dbReference type="Pfam" id="PF05210">
    <property type="entry name" value="Sprouty"/>
    <property type="match status" value="1"/>
</dbReference>
<dbReference type="PANTHER" id="PTHR12365:SF7">
    <property type="entry name" value="PROTEIN SPROUTY"/>
    <property type="match status" value="1"/>
</dbReference>
<organism evidence="3 4">
    <name type="scientific">Strigamia maritima</name>
    <name type="common">European centipede</name>
    <name type="synonym">Geophilus maritimus</name>
    <dbReference type="NCBI Taxonomy" id="126957"/>
    <lineage>
        <taxon>Eukaryota</taxon>
        <taxon>Metazoa</taxon>
        <taxon>Ecdysozoa</taxon>
        <taxon>Arthropoda</taxon>
        <taxon>Myriapoda</taxon>
        <taxon>Chilopoda</taxon>
        <taxon>Pleurostigmophora</taxon>
        <taxon>Geophilomorpha</taxon>
        <taxon>Linotaeniidae</taxon>
        <taxon>Strigamia</taxon>
    </lineage>
</organism>
<reference evidence="4" key="1">
    <citation type="submission" date="2011-05" db="EMBL/GenBank/DDBJ databases">
        <authorList>
            <person name="Richards S.R."/>
            <person name="Qu J."/>
            <person name="Jiang H."/>
            <person name="Jhangiani S.N."/>
            <person name="Agravi P."/>
            <person name="Goodspeed R."/>
            <person name="Gross S."/>
            <person name="Mandapat C."/>
            <person name="Jackson L."/>
            <person name="Mathew T."/>
            <person name="Pu L."/>
            <person name="Thornton R."/>
            <person name="Saada N."/>
            <person name="Wilczek-Boney K.B."/>
            <person name="Lee S."/>
            <person name="Kovar C."/>
            <person name="Wu Y."/>
            <person name="Scherer S.E."/>
            <person name="Worley K.C."/>
            <person name="Muzny D.M."/>
            <person name="Gibbs R."/>
        </authorList>
    </citation>
    <scope>NUCLEOTIDE SEQUENCE</scope>
    <source>
        <strain evidence="4">Brora</strain>
    </source>
</reference>
<name>T1JJ50_STRMM</name>
<proteinExistence type="inferred from homology"/>
<keyword evidence="4" id="KW-1185">Reference proteome</keyword>
<dbReference type="HOGENOM" id="CLU_077696_1_0_1"/>
<dbReference type="EnsemblMetazoa" id="SMAR013880-RA">
    <property type="protein sequence ID" value="SMAR013880-PA"/>
    <property type="gene ID" value="SMAR013880"/>
</dbReference>
<feature type="region of interest" description="Disordered" evidence="2">
    <location>
        <begin position="1"/>
        <end position="51"/>
    </location>
</feature>
<dbReference type="PANTHER" id="PTHR12365">
    <property type="entry name" value="SPROUTY"/>
    <property type="match status" value="1"/>
</dbReference>
<accession>T1JJ50</accession>
<dbReference type="GO" id="GO:0048513">
    <property type="term" value="P:animal organ development"/>
    <property type="evidence" value="ECO:0007669"/>
    <property type="project" value="TreeGrafter"/>
</dbReference>
<reference evidence="3" key="2">
    <citation type="submission" date="2015-02" db="UniProtKB">
        <authorList>
            <consortium name="EnsemblMetazoa"/>
        </authorList>
    </citation>
    <scope>IDENTIFICATION</scope>
</reference>
<dbReference type="OMA" id="PAXASAS"/>
<sequence length="238" mass="25836">MAQNGGARLPQSSAPAVGITLSQPRPDGLRNGNYYTETPLRPAKNEKWEKTTRKLDTGRCASTTAAAAAVAPVHRSRVSPAPLLPRSRVGPCGSVSVTFTKSKSKGTETETTETNSSDSIVCVSCGKCKCLACREPRALPSKWICNSRYECSAEALVDTVSCMCCVKGVFYHCTKDGDMDDDVSCADRPCSCSDDRRCVRWSCMGALSLFMPCLLCYWPLKGCLKGLETCYARYHTRG</sequence>
<evidence type="ECO:0000313" key="3">
    <source>
        <dbReference type="EnsemblMetazoa" id="SMAR013880-PA"/>
    </source>
</evidence>
<dbReference type="GO" id="GO:0046580">
    <property type="term" value="P:negative regulation of Ras protein signal transduction"/>
    <property type="evidence" value="ECO:0007669"/>
    <property type="project" value="TreeGrafter"/>
</dbReference>
<evidence type="ECO:0000313" key="4">
    <source>
        <dbReference type="Proteomes" id="UP000014500"/>
    </source>
</evidence>
<dbReference type="eggNOG" id="ENOG502QTG8">
    <property type="taxonomic scope" value="Eukaryota"/>
</dbReference>
<protein>
    <recommendedName>
        <fullName evidence="5">Protein sprouty</fullName>
    </recommendedName>
</protein>
<evidence type="ECO:0008006" key="5">
    <source>
        <dbReference type="Google" id="ProtNLM"/>
    </source>
</evidence>
<evidence type="ECO:0000256" key="1">
    <source>
        <dbReference type="ARBA" id="ARBA00010964"/>
    </source>
</evidence>
<dbReference type="AlphaFoldDB" id="T1JJ50"/>
<dbReference type="InterPro" id="IPR007875">
    <property type="entry name" value="Sprouty"/>
</dbReference>
<dbReference type="GO" id="GO:0005829">
    <property type="term" value="C:cytosol"/>
    <property type="evidence" value="ECO:0007669"/>
    <property type="project" value="TreeGrafter"/>
</dbReference>
<dbReference type="Proteomes" id="UP000014500">
    <property type="component" value="Unassembled WGS sequence"/>
</dbReference>
<comment type="similarity">
    <text evidence="1">Belongs to the sprouty family.</text>
</comment>